<dbReference type="EMBL" id="CM010721">
    <property type="protein sequence ID" value="RZC71524.1"/>
    <property type="molecule type" value="Genomic_DNA"/>
</dbReference>
<evidence type="ECO:0000313" key="2">
    <source>
        <dbReference type="EMBL" id="RZC71524.1"/>
    </source>
</evidence>
<sequence length="77" mass="8683">MRLQNQVKSLKQKCDTQEVELQKSQIRAEEESSKCIQAMEVTKATAAQLKAMTETLPADVYDSETLRAMHSQVEALL</sequence>
<gene>
    <name evidence="2" type="ORF">C5167_034759</name>
</gene>
<evidence type="ECO:0000259" key="1">
    <source>
        <dbReference type="Pfam" id="PF13713"/>
    </source>
</evidence>
<protein>
    <recommendedName>
        <fullName evidence="1">Transcription factor BREVIS RADIX N-terminal domain-containing protein</fullName>
    </recommendedName>
</protein>
<dbReference type="Gramene" id="RZC71524">
    <property type="protein sequence ID" value="RZC71524"/>
    <property type="gene ID" value="C5167_034759"/>
</dbReference>
<name>A0A4Y7KDQ8_PAPSO</name>
<dbReference type="Proteomes" id="UP000316621">
    <property type="component" value="Chromosome 7"/>
</dbReference>
<dbReference type="AlphaFoldDB" id="A0A4Y7KDQ8"/>
<proteinExistence type="predicted"/>
<dbReference type="Pfam" id="PF13713">
    <property type="entry name" value="BRX_N"/>
    <property type="match status" value="1"/>
</dbReference>
<evidence type="ECO:0000313" key="3">
    <source>
        <dbReference type="Proteomes" id="UP000316621"/>
    </source>
</evidence>
<accession>A0A4Y7KDQ8</accession>
<reference evidence="2 3" key="1">
    <citation type="journal article" date="2018" name="Science">
        <title>The opium poppy genome and morphinan production.</title>
        <authorList>
            <person name="Guo L."/>
            <person name="Winzer T."/>
            <person name="Yang X."/>
            <person name="Li Y."/>
            <person name="Ning Z."/>
            <person name="He Z."/>
            <person name="Teodor R."/>
            <person name="Lu Y."/>
            <person name="Bowser T.A."/>
            <person name="Graham I.A."/>
            <person name="Ye K."/>
        </authorList>
    </citation>
    <scope>NUCLEOTIDE SEQUENCE [LARGE SCALE GENOMIC DNA]</scope>
    <source>
        <strain evidence="3">cv. HN1</strain>
        <tissue evidence="2">Leaves</tissue>
    </source>
</reference>
<feature type="domain" description="Transcription factor BREVIS RADIX N-terminal" evidence="1">
    <location>
        <begin position="30"/>
        <end position="65"/>
    </location>
</feature>
<organism evidence="2 3">
    <name type="scientific">Papaver somniferum</name>
    <name type="common">Opium poppy</name>
    <dbReference type="NCBI Taxonomy" id="3469"/>
    <lineage>
        <taxon>Eukaryota</taxon>
        <taxon>Viridiplantae</taxon>
        <taxon>Streptophyta</taxon>
        <taxon>Embryophyta</taxon>
        <taxon>Tracheophyta</taxon>
        <taxon>Spermatophyta</taxon>
        <taxon>Magnoliopsida</taxon>
        <taxon>Ranunculales</taxon>
        <taxon>Papaveraceae</taxon>
        <taxon>Papaveroideae</taxon>
        <taxon>Papaver</taxon>
    </lineage>
</organism>
<keyword evidence="3" id="KW-1185">Reference proteome</keyword>
<dbReference type="InterPro" id="IPR027988">
    <property type="entry name" value="BRX_N"/>
</dbReference>
<dbReference type="STRING" id="3469.A0A4Y7KDQ8"/>